<dbReference type="EMBL" id="PEYE01000011">
    <property type="protein sequence ID" value="PIS39017.1"/>
    <property type="molecule type" value="Genomic_DNA"/>
</dbReference>
<keyword evidence="2" id="KW-0489">Methyltransferase</keyword>
<dbReference type="SUPFAM" id="SSF53335">
    <property type="entry name" value="S-adenosyl-L-methionine-dependent methyltransferases"/>
    <property type="match status" value="1"/>
</dbReference>
<evidence type="ECO:0000259" key="1">
    <source>
        <dbReference type="Pfam" id="PF13847"/>
    </source>
</evidence>
<dbReference type="AlphaFoldDB" id="A0A2M6T194"/>
<dbReference type="Proteomes" id="UP000229390">
    <property type="component" value="Unassembled WGS sequence"/>
</dbReference>
<name>A0A2M6T194_9BACT</name>
<reference evidence="3" key="1">
    <citation type="submission" date="2017-09" db="EMBL/GenBank/DDBJ databases">
        <title>Depth-based differentiation of microbial function through sediment-hosted aquifers and enrichment of novel symbionts in the deep terrestrial subsurface.</title>
        <authorList>
            <person name="Probst A.J."/>
            <person name="Ladd B."/>
            <person name="Jarett J.K."/>
            <person name="Geller-Mcgrath D.E."/>
            <person name="Sieber C.M.K."/>
            <person name="Emerson J.B."/>
            <person name="Anantharaman K."/>
            <person name="Thomas B.C."/>
            <person name="Malmstrom R."/>
            <person name="Stieglmeier M."/>
            <person name="Klingl A."/>
            <person name="Woyke T."/>
            <person name="Ryan C.M."/>
            <person name="Banfield J.F."/>
        </authorList>
    </citation>
    <scope>NUCLEOTIDE SEQUENCE [LARGE SCALE GENOMIC DNA]</scope>
</reference>
<dbReference type="CDD" id="cd02440">
    <property type="entry name" value="AdoMet_MTases"/>
    <property type="match status" value="1"/>
</dbReference>
<keyword evidence="2" id="KW-0808">Transferase</keyword>
<evidence type="ECO:0000313" key="2">
    <source>
        <dbReference type="EMBL" id="PIS39017.1"/>
    </source>
</evidence>
<dbReference type="Pfam" id="PF13847">
    <property type="entry name" value="Methyltransf_31"/>
    <property type="match status" value="1"/>
</dbReference>
<accession>A0A2M6T194</accession>
<protein>
    <submittedName>
        <fullName evidence="2">Class I SAM-dependent methyltransferase</fullName>
    </submittedName>
</protein>
<feature type="domain" description="Methyltransferase" evidence="1">
    <location>
        <begin position="58"/>
        <end position="160"/>
    </location>
</feature>
<dbReference type="PANTHER" id="PTHR43861">
    <property type="entry name" value="TRANS-ACONITATE 2-METHYLTRANSFERASE-RELATED"/>
    <property type="match status" value="1"/>
</dbReference>
<dbReference type="InterPro" id="IPR025714">
    <property type="entry name" value="Methyltranfer_dom"/>
</dbReference>
<dbReference type="Gene3D" id="3.40.50.150">
    <property type="entry name" value="Vaccinia Virus protein VP39"/>
    <property type="match status" value="1"/>
</dbReference>
<dbReference type="GO" id="GO:0008168">
    <property type="term" value="F:methyltransferase activity"/>
    <property type="evidence" value="ECO:0007669"/>
    <property type="project" value="UniProtKB-KW"/>
</dbReference>
<organism evidence="2 3">
    <name type="scientific">Candidatus Nealsonbacteria bacterium CG08_land_8_20_14_0_20_43_11</name>
    <dbReference type="NCBI Taxonomy" id="1974706"/>
    <lineage>
        <taxon>Bacteria</taxon>
        <taxon>Candidatus Nealsoniibacteriota</taxon>
    </lineage>
</organism>
<dbReference type="InterPro" id="IPR029063">
    <property type="entry name" value="SAM-dependent_MTases_sf"/>
</dbReference>
<sequence length="274" mass="32279">MFESVSTEDVKKFWDQRPCNIKHSPSEIGTKQYFDEVEARKYFVEPHIPKFAEFEKWKGKKVLEIGCGIGTDTINFARAGAMVTAIEIFQKTLDIAIQRAKVYGLQERIKFYCGNAEELSSFVPAEPYDLIYSFGVIHHTPHPEKIIDQLKHYIHSGSTIKLMVYHRYSWKVLWILLTYGKGAFWKLDKLIAKYSEAQTGCPVTYAYSRKDISNLLKGFRIISTEIEHIFPYKIPDYVKYQYKKVWYFRYLSQPIFRWLEKHFGWHLCVTAIVL</sequence>
<gene>
    <name evidence="2" type="ORF">COT34_00650</name>
</gene>
<proteinExistence type="predicted"/>
<dbReference type="GO" id="GO:0032259">
    <property type="term" value="P:methylation"/>
    <property type="evidence" value="ECO:0007669"/>
    <property type="project" value="UniProtKB-KW"/>
</dbReference>
<evidence type="ECO:0000313" key="3">
    <source>
        <dbReference type="Proteomes" id="UP000229390"/>
    </source>
</evidence>
<comment type="caution">
    <text evidence="2">The sequence shown here is derived from an EMBL/GenBank/DDBJ whole genome shotgun (WGS) entry which is preliminary data.</text>
</comment>